<evidence type="ECO:0000259" key="3">
    <source>
        <dbReference type="PROSITE" id="PS50110"/>
    </source>
</evidence>
<dbReference type="EMBL" id="CP121689">
    <property type="protein sequence ID" value="WZL76949.1"/>
    <property type="molecule type" value="Genomic_DNA"/>
</dbReference>
<dbReference type="InterPro" id="IPR039420">
    <property type="entry name" value="WalR-like"/>
</dbReference>
<dbReference type="SMART" id="SM00448">
    <property type="entry name" value="REC"/>
    <property type="match status" value="1"/>
</dbReference>
<keyword evidence="1" id="KW-0238">DNA-binding</keyword>
<accession>A0ABZ2YD72</accession>
<reference evidence="4 5" key="1">
    <citation type="submission" date="2023-03" db="EMBL/GenBank/DDBJ databases">
        <title>Novel Species.</title>
        <authorList>
            <person name="Ma S."/>
        </authorList>
    </citation>
    <scope>NUCLEOTIDE SEQUENCE [LARGE SCALE GENOMIC DNA]</scope>
    <source>
        <strain evidence="4 5">B11</strain>
    </source>
</reference>
<sequence length="134" mass="15472">MRAAAEVCKKEEVKVFLIDDNRFLLESLQFLIENQPGMKVVGKSTRGKGVLNLLHKLRPDVIVLDVRLQDTDGLTLLEELKKNLPVPVIMLSMYEEYRDEALRRGAYAYLVKGRDANELYNMLREASQKVDYQE</sequence>
<feature type="domain" description="Response regulatory" evidence="3">
    <location>
        <begin position="14"/>
        <end position="127"/>
    </location>
</feature>
<feature type="modified residue" description="4-aspartylphosphate" evidence="2">
    <location>
        <position position="65"/>
    </location>
</feature>
<dbReference type="CDD" id="cd17535">
    <property type="entry name" value="REC_NarL-like"/>
    <property type="match status" value="1"/>
</dbReference>
<dbReference type="Gene3D" id="3.40.50.2300">
    <property type="match status" value="1"/>
</dbReference>
<proteinExistence type="predicted"/>
<dbReference type="InterPro" id="IPR001789">
    <property type="entry name" value="Sig_transdc_resp-reg_receiver"/>
</dbReference>
<gene>
    <name evidence="4" type="ORF">QBE54_04260</name>
</gene>
<evidence type="ECO:0000313" key="4">
    <source>
        <dbReference type="EMBL" id="WZL76949.1"/>
    </source>
</evidence>
<dbReference type="Pfam" id="PF00072">
    <property type="entry name" value="Response_reg"/>
    <property type="match status" value="1"/>
</dbReference>
<evidence type="ECO:0000256" key="2">
    <source>
        <dbReference type="PROSITE-ProRule" id="PRU00169"/>
    </source>
</evidence>
<evidence type="ECO:0000256" key="1">
    <source>
        <dbReference type="ARBA" id="ARBA00023125"/>
    </source>
</evidence>
<name>A0ABZ2YD72_9BACT</name>
<keyword evidence="2" id="KW-0597">Phosphoprotein</keyword>
<dbReference type="Proteomes" id="UP001461341">
    <property type="component" value="Chromosome"/>
</dbReference>
<dbReference type="PANTHER" id="PTHR43214">
    <property type="entry name" value="TWO-COMPONENT RESPONSE REGULATOR"/>
    <property type="match status" value="1"/>
</dbReference>
<dbReference type="SUPFAM" id="SSF52172">
    <property type="entry name" value="CheY-like"/>
    <property type="match status" value="1"/>
</dbReference>
<dbReference type="InterPro" id="IPR011006">
    <property type="entry name" value="CheY-like_superfamily"/>
</dbReference>
<dbReference type="PROSITE" id="PS50110">
    <property type="entry name" value="RESPONSE_REGULATORY"/>
    <property type="match status" value="1"/>
</dbReference>
<protein>
    <submittedName>
        <fullName evidence="4">Response regulator transcription factor</fullName>
    </submittedName>
</protein>
<keyword evidence="5" id="KW-1185">Reference proteome</keyword>
<organism evidence="4 5">
    <name type="scientific">Thermatribacter velox</name>
    <dbReference type="NCBI Taxonomy" id="3039681"/>
    <lineage>
        <taxon>Bacteria</taxon>
        <taxon>Pseudomonadati</taxon>
        <taxon>Atribacterota</taxon>
        <taxon>Atribacteria</taxon>
        <taxon>Atribacterales</taxon>
        <taxon>Thermatribacteraceae</taxon>
        <taxon>Thermatribacter</taxon>
    </lineage>
</organism>
<dbReference type="RefSeq" id="WP_369019114.1">
    <property type="nucleotide sequence ID" value="NZ_CP121689.1"/>
</dbReference>
<dbReference type="InterPro" id="IPR058245">
    <property type="entry name" value="NreC/VraR/RcsB-like_REC"/>
</dbReference>
<evidence type="ECO:0000313" key="5">
    <source>
        <dbReference type="Proteomes" id="UP001461341"/>
    </source>
</evidence>